<comment type="caution">
    <text evidence="2">The sequence shown here is derived from an EMBL/GenBank/DDBJ whole genome shotgun (WGS) entry which is preliminary data.</text>
</comment>
<evidence type="ECO:0000313" key="2">
    <source>
        <dbReference type="EMBL" id="MCC0179505.1"/>
    </source>
</evidence>
<organism evidence="2 3">
    <name type="scientific">Waterburya agarophytonicola KI4</name>
    <dbReference type="NCBI Taxonomy" id="2874699"/>
    <lineage>
        <taxon>Bacteria</taxon>
        <taxon>Bacillati</taxon>
        <taxon>Cyanobacteriota</taxon>
        <taxon>Cyanophyceae</taxon>
        <taxon>Pleurocapsales</taxon>
        <taxon>Hyellaceae</taxon>
        <taxon>Waterburya</taxon>
        <taxon>Waterburya agarophytonicola</taxon>
    </lineage>
</organism>
<sequence length="141" mass="15524">MSNSKKGILLDTHVWIWLFNGSTELSQKAIDSINQAGSKGKVFISAISVWELSMLVAKNRVSLSQPIHQWVQDSLSQPGVNLSVISPAIAIESSFLPGDFYGDPADRIIVATARVNDFILSTHDKKIIGYGEENYVICFKV</sequence>
<reference evidence="2" key="1">
    <citation type="journal article" date="2021" name="Antonie Van Leeuwenhoek">
        <title>Draft genome and description of Waterburya agarophytonicola gen. nov. sp. nov. (Pleurocapsales, Cyanobacteria): a seaweed symbiont.</title>
        <authorList>
            <person name="Bonthond G."/>
            <person name="Shalygin S."/>
            <person name="Bayer T."/>
            <person name="Weinberger F."/>
        </authorList>
    </citation>
    <scope>NUCLEOTIDE SEQUENCE</scope>
    <source>
        <strain evidence="2">KI4</strain>
    </source>
</reference>
<dbReference type="Pfam" id="PF01850">
    <property type="entry name" value="PIN"/>
    <property type="match status" value="1"/>
</dbReference>
<dbReference type="RefSeq" id="WP_229642604.1">
    <property type="nucleotide sequence ID" value="NZ_JADWDC010000088.1"/>
</dbReference>
<dbReference type="InterPro" id="IPR002716">
    <property type="entry name" value="PIN_dom"/>
</dbReference>
<protein>
    <submittedName>
        <fullName evidence="2">Type II toxin-antitoxin system VapC family toxin</fullName>
    </submittedName>
</protein>
<dbReference type="SUPFAM" id="SSF88723">
    <property type="entry name" value="PIN domain-like"/>
    <property type="match status" value="1"/>
</dbReference>
<evidence type="ECO:0000259" key="1">
    <source>
        <dbReference type="Pfam" id="PF01850"/>
    </source>
</evidence>
<dbReference type="InterPro" id="IPR052919">
    <property type="entry name" value="TA_system_RNase"/>
</dbReference>
<evidence type="ECO:0000313" key="3">
    <source>
        <dbReference type="Proteomes" id="UP000729733"/>
    </source>
</evidence>
<gene>
    <name evidence="2" type="ORF">I4641_21325</name>
</gene>
<accession>A0A964BU38</accession>
<dbReference type="CDD" id="cd09872">
    <property type="entry name" value="PIN_Sll0205-like"/>
    <property type="match status" value="1"/>
</dbReference>
<dbReference type="Gene3D" id="3.40.50.1010">
    <property type="entry name" value="5'-nuclease"/>
    <property type="match status" value="1"/>
</dbReference>
<dbReference type="PANTHER" id="PTHR36173">
    <property type="entry name" value="RIBONUCLEASE VAPC16-RELATED"/>
    <property type="match status" value="1"/>
</dbReference>
<dbReference type="Proteomes" id="UP000729733">
    <property type="component" value="Unassembled WGS sequence"/>
</dbReference>
<proteinExistence type="predicted"/>
<name>A0A964BU38_9CYAN</name>
<dbReference type="EMBL" id="JADWDC010000088">
    <property type="protein sequence ID" value="MCC0179505.1"/>
    <property type="molecule type" value="Genomic_DNA"/>
</dbReference>
<dbReference type="PANTHER" id="PTHR36173:SF1">
    <property type="entry name" value="RIBONUCLEASE VAPC22"/>
    <property type="match status" value="1"/>
</dbReference>
<feature type="domain" description="PIN" evidence="1">
    <location>
        <begin position="8"/>
        <end position="127"/>
    </location>
</feature>
<keyword evidence="3" id="KW-1185">Reference proteome</keyword>
<dbReference type="InterPro" id="IPR029060">
    <property type="entry name" value="PIN-like_dom_sf"/>
</dbReference>
<dbReference type="AlphaFoldDB" id="A0A964BU38"/>
<dbReference type="InterPro" id="IPR041705">
    <property type="entry name" value="PIN_Sll0205"/>
</dbReference>